<reference evidence="2" key="1">
    <citation type="submission" date="2021-01" db="EMBL/GenBank/DDBJ databases">
        <title>Modified the classification status of verrucomicrobia.</title>
        <authorList>
            <person name="Feng X."/>
        </authorList>
    </citation>
    <scope>NUCLEOTIDE SEQUENCE</scope>
    <source>
        <strain evidence="2">5K15</strain>
    </source>
</reference>
<keyword evidence="3" id="KW-1185">Reference proteome</keyword>
<dbReference type="InterPro" id="IPR045584">
    <property type="entry name" value="Pilin-like"/>
</dbReference>
<evidence type="ECO:0000313" key="3">
    <source>
        <dbReference type="Proteomes" id="UP000634206"/>
    </source>
</evidence>
<evidence type="ECO:0000256" key="1">
    <source>
        <dbReference type="SAM" id="Phobius"/>
    </source>
</evidence>
<dbReference type="EMBL" id="JAENIG010000003">
    <property type="protein sequence ID" value="MBK1854703.1"/>
    <property type="molecule type" value="Genomic_DNA"/>
</dbReference>
<dbReference type="PROSITE" id="PS00409">
    <property type="entry name" value="PROKAR_NTER_METHYL"/>
    <property type="match status" value="1"/>
</dbReference>
<name>A0AAE2SAB2_9BACT</name>
<dbReference type="AlphaFoldDB" id="A0AAE2SAB2"/>
<dbReference type="Proteomes" id="UP000634206">
    <property type="component" value="Unassembled WGS sequence"/>
</dbReference>
<dbReference type="NCBIfam" id="TIGR02532">
    <property type="entry name" value="IV_pilin_GFxxxE"/>
    <property type="match status" value="1"/>
</dbReference>
<keyword evidence="1" id="KW-1133">Transmembrane helix</keyword>
<dbReference type="InterPro" id="IPR012902">
    <property type="entry name" value="N_methyl_site"/>
</dbReference>
<dbReference type="Gene3D" id="3.30.700.10">
    <property type="entry name" value="Glycoprotein, Type 4 Pilin"/>
    <property type="match status" value="1"/>
</dbReference>
<keyword evidence="1" id="KW-0472">Membrane</keyword>
<comment type="caution">
    <text evidence="2">The sequence shown here is derived from an EMBL/GenBank/DDBJ whole genome shotgun (WGS) entry which is preliminary data.</text>
</comment>
<keyword evidence="1" id="KW-0812">Transmembrane</keyword>
<sequence length="122" mass="13374">MKVPSSHSLRHRGFTLVEITFTVAVLLTLVAITMTVSHGYVQQAQRAGCVMNQDTIRTVLTAHANLTEESFEAGVDYYDSEETRDLFSNLPLCPQGGQYSAKLDAAGENLVVTCDLHGEELE</sequence>
<dbReference type="SUPFAM" id="SSF54523">
    <property type="entry name" value="Pili subunits"/>
    <property type="match status" value="1"/>
</dbReference>
<accession>A0AAE2SAB2</accession>
<feature type="transmembrane region" description="Helical" evidence="1">
    <location>
        <begin position="21"/>
        <end position="41"/>
    </location>
</feature>
<organism evidence="2 3">
    <name type="scientific">Oceaniferula flava</name>
    <dbReference type="NCBI Taxonomy" id="2800421"/>
    <lineage>
        <taxon>Bacteria</taxon>
        <taxon>Pseudomonadati</taxon>
        <taxon>Verrucomicrobiota</taxon>
        <taxon>Verrucomicrobiia</taxon>
        <taxon>Verrucomicrobiales</taxon>
        <taxon>Verrucomicrobiaceae</taxon>
        <taxon>Oceaniferula</taxon>
    </lineage>
</organism>
<protein>
    <submittedName>
        <fullName evidence="2">Prepilin-type N-terminal cleavage/methylation domain-containing protein</fullName>
    </submittedName>
</protein>
<gene>
    <name evidence="2" type="ORF">JIN83_07010</name>
</gene>
<evidence type="ECO:0000313" key="2">
    <source>
        <dbReference type="EMBL" id="MBK1854703.1"/>
    </source>
</evidence>
<proteinExistence type="predicted"/>